<dbReference type="InterPro" id="IPR011250">
    <property type="entry name" value="OMP/PagP_B-barrel"/>
</dbReference>
<protein>
    <recommendedName>
        <fullName evidence="3">Outer membrane protein beta-barrel domain-containing protein</fullName>
    </recommendedName>
</protein>
<accession>A0A411E7J9</accession>
<feature type="chain" id="PRO_5019276519" description="Outer membrane protein beta-barrel domain-containing protein" evidence="2">
    <location>
        <begin position="20"/>
        <end position="164"/>
    </location>
</feature>
<feature type="domain" description="Outer membrane protein beta-barrel" evidence="3">
    <location>
        <begin position="8"/>
        <end position="161"/>
    </location>
</feature>
<dbReference type="AlphaFoldDB" id="A0A411E7J9"/>
<organism evidence="4 5">
    <name type="scientific">Muriicola soli</name>
    <dbReference type="NCBI Taxonomy" id="2507538"/>
    <lineage>
        <taxon>Bacteria</taxon>
        <taxon>Pseudomonadati</taxon>
        <taxon>Bacteroidota</taxon>
        <taxon>Flavobacteriia</taxon>
        <taxon>Flavobacteriales</taxon>
        <taxon>Flavobacteriaceae</taxon>
        <taxon>Muriicola</taxon>
    </lineage>
</organism>
<dbReference type="RefSeq" id="WP_129602860.1">
    <property type="nucleotide sequence ID" value="NZ_CP035544.1"/>
</dbReference>
<sequence>MKKVLFTAFLFVAGLSLQAQEGPSIGINAGIPTGDASDFSGFSLGIDFTYLWSVSDKFDAGAAVGFSNAFGKEIETGLGSIEIDDIQFLPVAAAGRVHLTEDFSAGVDLGYAVGINDGNDGGFYYRPMVGYSLNEKLGLSLSYTGISLDGGDWNTINLGLMMAL</sequence>
<reference evidence="4 5" key="1">
    <citation type="submission" date="2019-01" db="EMBL/GenBank/DDBJ databases">
        <title>Muriicola soli sp. nov., isolated from soil.</title>
        <authorList>
            <person name="Kang H.J."/>
            <person name="Kim S.B."/>
        </authorList>
    </citation>
    <scope>NUCLEOTIDE SEQUENCE [LARGE SCALE GENOMIC DNA]</scope>
    <source>
        <strain evidence="4 5">MMS17-SY002</strain>
    </source>
</reference>
<feature type="signal peptide" evidence="2">
    <location>
        <begin position="1"/>
        <end position="19"/>
    </location>
</feature>
<keyword evidence="5" id="KW-1185">Reference proteome</keyword>
<evidence type="ECO:0000313" key="5">
    <source>
        <dbReference type="Proteomes" id="UP000290889"/>
    </source>
</evidence>
<dbReference type="Proteomes" id="UP000290889">
    <property type="component" value="Chromosome"/>
</dbReference>
<dbReference type="OrthoDB" id="1492374at2"/>
<gene>
    <name evidence="4" type="ORF">EQY75_03315</name>
</gene>
<evidence type="ECO:0000313" key="4">
    <source>
        <dbReference type="EMBL" id="QBA63659.1"/>
    </source>
</evidence>
<evidence type="ECO:0000256" key="2">
    <source>
        <dbReference type="SAM" id="SignalP"/>
    </source>
</evidence>
<keyword evidence="1 2" id="KW-0732">Signal</keyword>
<evidence type="ECO:0000259" key="3">
    <source>
        <dbReference type="Pfam" id="PF13505"/>
    </source>
</evidence>
<dbReference type="Pfam" id="PF13505">
    <property type="entry name" value="OMP_b-brl"/>
    <property type="match status" value="1"/>
</dbReference>
<dbReference type="EMBL" id="CP035544">
    <property type="protein sequence ID" value="QBA63659.1"/>
    <property type="molecule type" value="Genomic_DNA"/>
</dbReference>
<dbReference type="KEGG" id="mur:EQY75_03315"/>
<evidence type="ECO:0000256" key="1">
    <source>
        <dbReference type="ARBA" id="ARBA00022729"/>
    </source>
</evidence>
<dbReference type="InterPro" id="IPR027385">
    <property type="entry name" value="Beta-barrel_OMP"/>
</dbReference>
<name>A0A411E7J9_9FLAO</name>
<proteinExistence type="predicted"/>
<dbReference type="SUPFAM" id="SSF56925">
    <property type="entry name" value="OMPA-like"/>
    <property type="match status" value="1"/>
</dbReference>